<evidence type="ECO:0000313" key="3">
    <source>
        <dbReference type="Proteomes" id="UP000464577"/>
    </source>
</evidence>
<dbReference type="GO" id="GO:0008168">
    <property type="term" value="F:methyltransferase activity"/>
    <property type="evidence" value="ECO:0007669"/>
    <property type="project" value="UniProtKB-KW"/>
</dbReference>
<accession>A0A6P1W5R9</accession>
<organism evidence="2 3">
    <name type="scientific">Spirosoma endbachense</name>
    <dbReference type="NCBI Taxonomy" id="2666025"/>
    <lineage>
        <taxon>Bacteria</taxon>
        <taxon>Pseudomonadati</taxon>
        <taxon>Bacteroidota</taxon>
        <taxon>Cytophagia</taxon>
        <taxon>Cytophagales</taxon>
        <taxon>Cytophagaceae</taxon>
        <taxon>Spirosoma</taxon>
    </lineage>
</organism>
<dbReference type="Proteomes" id="UP000464577">
    <property type="component" value="Chromosome"/>
</dbReference>
<proteinExistence type="predicted"/>
<evidence type="ECO:0000259" key="1">
    <source>
        <dbReference type="Pfam" id="PF13649"/>
    </source>
</evidence>
<dbReference type="AlphaFoldDB" id="A0A6P1W5R9"/>
<dbReference type="GO" id="GO:0032259">
    <property type="term" value="P:methylation"/>
    <property type="evidence" value="ECO:0007669"/>
    <property type="project" value="UniProtKB-KW"/>
</dbReference>
<dbReference type="InterPro" id="IPR029063">
    <property type="entry name" value="SAM-dependent_MTases_sf"/>
</dbReference>
<dbReference type="CDD" id="cd02440">
    <property type="entry name" value="AdoMet_MTases"/>
    <property type="match status" value="1"/>
</dbReference>
<keyword evidence="2" id="KW-0489">Methyltransferase</keyword>
<reference evidence="2 3" key="1">
    <citation type="submission" date="2019-11" db="EMBL/GenBank/DDBJ databases">
        <title>Spirosoma endbachense sp. nov., isolated from a natural salt meadow.</title>
        <authorList>
            <person name="Rojas J."/>
            <person name="Ambika Manirajan B."/>
            <person name="Ratering S."/>
            <person name="Suarez C."/>
            <person name="Geissler-Plaum R."/>
            <person name="Schnell S."/>
        </authorList>
    </citation>
    <scope>NUCLEOTIDE SEQUENCE [LARGE SCALE GENOMIC DNA]</scope>
    <source>
        <strain evidence="2 3">I-24</strain>
    </source>
</reference>
<dbReference type="Pfam" id="PF13649">
    <property type="entry name" value="Methyltransf_25"/>
    <property type="match status" value="1"/>
</dbReference>
<dbReference type="PANTHER" id="PTHR43591">
    <property type="entry name" value="METHYLTRANSFERASE"/>
    <property type="match status" value="1"/>
</dbReference>
<evidence type="ECO:0000313" key="2">
    <source>
        <dbReference type="EMBL" id="QHV99908.1"/>
    </source>
</evidence>
<gene>
    <name evidence="2" type="ORF">GJR95_35015</name>
</gene>
<feature type="domain" description="Methyltransferase" evidence="1">
    <location>
        <begin position="48"/>
        <end position="145"/>
    </location>
</feature>
<dbReference type="RefSeq" id="WP_162390300.1">
    <property type="nucleotide sequence ID" value="NZ_CP045997.1"/>
</dbReference>
<sequence>MVNQEAKMAFDKQSASFDETYANNVIVTYKREATRSHFERHIKSGYKILELNAGTGQDSIHFARKGYLVHATDISEGMLRQLKQKVSALHLIKSITHEQISFLELASLTTKGPFDAIFSNFGGLNCTNQLDKVLASFAPLLKPNGIVTLVIMPPFCLWEFLQVLRGNFKVAFRRLFAKKGAKAHIEGVHFLCWYYRPSFVIKNLKNNFDLLSIEGICTIVPPSYMETFPNAYSKLWKTLKFLEDKYRGIFPFKYMGDYYIITFRKKEF</sequence>
<dbReference type="KEGG" id="senf:GJR95_35015"/>
<name>A0A6P1W5R9_9BACT</name>
<dbReference type="InterPro" id="IPR041698">
    <property type="entry name" value="Methyltransf_25"/>
</dbReference>
<keyword evidence="3" id="KW-1185">Reference proteome</keyword>
<dbReference type="Gene3D" id="3.40.50.150">
    <property type="entry name" value="Vaccinia Virus protein VP39"/>
    <property type="match status" value="1"/>
</dbReference>
<protein>
    <submittedName>
        <fullName evidence="2">Methyltransferase domain-containing protein</fullName>
    </submittedName>
</protein>
<keyword evidence="2" id="KW-0808">Transferase</keyword>
<dbReference type="EMBL" id="CP045997">
    <property type="protein sequence ID" value="QHV99908.1"/>
    <property type="molecule type" value="Genomic_DNA"/>
</dbReference>
<dbReference type="SUPFAM" id="SSF53335">
    <property type="entry name" value="S-adenosyl-L-methionine-dependent methyltransferases"/>
    <property type="match status" value="1"/>
</dbReference>